<evidence type="ECO:0000256" key="1">
    <source>
        <dbReference type="ARBA" id="ARBA00006432"/>
    </source>
</evidence>
<sequence length="446" mass="47926">MRGMADFPFLTHPSLDDTVAFRKGGAITVREFLGEAAALAGRLPERPYLLNDCADRYRFAVVFAAALLRRQVTLLPPTLTSETVRQLAASFPGLYCLTDDPGRAMDVPVWPYPEDLIPLAVDRIPVPAASQIAAVALTSGSTGTPVPHAKTWANLARSARAEGERLGITPGRHTVLGTVPAQHMYGFESTVLLPLQNGAVFSAARPFYPADVCAEIAQLPGAVVLVTTPFHLRALLNINGNLPSVELLVSATAPLAPQLAQAAEVRFGAPLLEIYGCTEAGQLATRRPVEEAEWKTYPGVSVIRAKDGFRVRGGHVAGEVRLDDVLALKSPHRFVWLGRSGDMINIAGKRTSLAYLNHQITSIPGVVDAVFVMPDEDSPAGVTRLMAYAVAPELTHAGLMQVLRQRLDPAFLPRPLYLVSSLPRNTTGKLPRTALDAFSVSLKEAS</sequence>
<dbReference type="InterPro" id="IPR000873">
    <property type="entry name" value="AMP-dep_synth/lig_dom"/>
</dbReference>
<dbReference type="InterPro" id="IPR045851">
    <property type="entry name" value="AMP-bd_C_sf"/>
</dbReference>
<proteinExistence type="inferred from homology"/>
<dbReference type="GO" id="GO:0031956">
    <property type="term" value="F:medium-chain fatty acid-CoA ligase activity"/>
    <property type="evidence" value="ECO:0007669"/>
    <property type="project" value="TreeGrafter"/>
</dbReference>
<dbReference type="Pfam" id="PF00501">
    <property type="entry name" value="AMP-binding"/>
    <property type="match status" value="1"/>
</dbReference>
<feature type="domain" description="AMP-dependent synthetase/ligase" evidence="2">
    <location>
        <begin position="112"/>
        <end position="298"/>
    </location>
</feature>
<keyword evidence="3" id="KW-0436">Ligase</keyword>
<dbReference type="AlphaFoldDB" id="A0AA35XYX8"/>
<evidence type="ECO:0000313" key="3">
    <source>
        <dbReference type="EMBL" id="CAI8737081.1"/>
    </source>
</evidence>
<evidence type="ECO:0000259" key="2">
    <source>
        <dbReference type="Pfam" id="PF00501"/>
    </source>
</evidence>
<name>A0AA35XYX8_METCP</name>
<dbReference type="GO" id="GO:0006631">
    <property type="term" value="P:fatty acid metabolic process"/>
    <property type="evidence" value="ECO:0007669"/>
    <property type="project" value="TreeGrafter"/>
</dbReference>
<dbReference type="SUPFAM" id="SSF56801">
    <property type="entry name" value="Acetyl-CoA synthetase-like"/>
    <property type="match status" value="1"/>
</dbReference>
<comment type="similarity">
    <text evidence="1">Belongs to the ATP-dependent AMP-binding enzyme family.</text>
</comment>
<reference evidence="3" key="1">
    <citation type="submission" date="2023-03" db="EMBL/GenBank/DDBJ databases">
        <authorList>
            <person name="Pearce D."/>
        </authorList>
    </citation>
    <scope>NUCLEOTIDE SEQUENCE</scope>
    <source>
        <strain evidence="3">Mc</strain>
    </source>
</reference>
<dbReference type="InterPro" id="IPR042099">
    <property type="entry name" value="ANL_N_sf"/>
</dbReference>
<dbReference type="Proteomes" id="UP001158598">
    <property type="component" value="Chromosome"/>
</dbReference>
<evidence type="ECO:0000313" key="4">
    <source>
        <dbReference type="Proteomes" id="UP001158598"/>
    </source>
</evidence>
<organism evidence="3 4">
    <name type="scientific">Methylococcus capsulatus</name>
    <dbReference type="NCBI Taxonomy" id="414"/>
    <lineage>
        <taxon>Bacteria</taxon>
        <taxon>Pseudomonadati</taxon>
        <taxon>Pseudomonadota</taxon>
        <taxon>Gammaproteobacteria</taxon>
        <taxon>Methylococcales</taxon>
        <taxon>Methylococcaceae</taxon>
        <taxon>Methylococcus</taxon>
    </lineage>
</organism>
<dbReference type="Gene3D" id="3.30.300.30">
    <property type="match status" value="1"/>
</dbReference>
<dbReference type="PANTHER" id="PTHR43201">
    <property type="entry name" value="ACYL-COA SYNTHETASE"/>
    <property type="match status" value="1"/>
</dbReference>
<protein>
    <submittedName>
        <fullName evidence="3">Long-chain-fatty-acid--CoA ligase</fullName>
    </submittedName>
</protein>
<dbReference type="EMBL" id="OX458332">
    <property type="protein sequence ID" value="CAI8737081.1"/>
    <property type="molecule type" value="Genomic_DNA"/>
</dbReference>
<dbReference type="Gene3D" id="3.40.50.12780">
    <property type="entry name" value="N-terminal domain of ligase-like"/>
    <property type="match status" value="1"/>
</dbReference>
<gene>
    <name evidence="3" type="ORF">MCNOR_0391</name>
</gene>
<dbReference type="PANTHER" id="PTHR43201:SF8">
    <property type="entry name" value="ACYL-COA SYNTHETASE FAMILY MEMBER 3"/>
    <property type="match status" value="1"/>
</dbReference>
<accession>A0AA35XYX8</accession>